<evidence type="ECO:0000313" key="2">
    <source>
        <dbReference type="Proteomes" id="UP000293398"/>
    </source>
</evidence>
<dbReference type="AlphaFoldDB" id="A0A4Q7VQ98"/>
<keyword evidence="2" id="KW-1185">Reference proteome</keyword>
<name>A0A4Q7VQ98_9BURK</name>
<organism evidence="1 2">
    <name type="scientific">Advenella incenata</name>
    <dbReference type="NCBI Taxonomy" id="267800"/>
    <lineage>
        <taxon>Bacteria</taxon>
        <taxon>Pseudomonadati</taxon>
        <taxon>Pseudomonadota</taxon>
        <taxon>Betaproteobacteria</taxon>
        <taxon>Burkholderiales</taxon>
        <taxon>Alcaligenaceae</taxon>
    </lineage>
</organism>
<proteinExistence type="predicted"/>
<evidence type="ECO:0000313" key="1">
    <source>
        <dbReference type="EMBL" id="RZT98387.1"/>
    </source>
</evidence>
<dbReference type="EMBL" id="SHKO01000001">
    <property type="protein sequence ID" value="RZT98387.1"/>
    <property type="molecule type" value="Genomic_DNA"/>
</dbReference>
<sequence>MNQAIFPVYSAKAKLCWLGVLQEDPERDPELVSSGAARQVHPLP</sequence>
<gene>
    <name evidence="1" type="ORF">EV681_0163</name>
</gene>
<comment type="caution">
    <text evidence="1">The sequence shown here is derived from an EMBL/GenBank/DDBJ whole genome shotgun (WGS) entry which is preliminary data.</text>
</comment>
<accession>A0A4Q7VQ98</accession>
<protein>
    <submittedName>
        <fullName evidence="1">Uncharacterized protein</fullName>
    </submittedName>
</protein>
<dbReference type="Proteomes" id="UP000293398">
    <property type="component" value="Unassembled WGS sequence"/>
</dbReference>
<reference evidence="1 2" key="1">
    <citation type="submission" date="2019-02" db="EMBL/GenBank/DDBJ databases">
        <title>Genomic Encyclopedia of Type Strains, Phase IV (KMG-IV): sequencing the most valuable type-strain genomes for metagenomic binning, comparative biology and taxonomic classification.</title>
        <authorList>
            <person name="Goeker M."/>
        </authorList>
    </citation>
    <scope>NUCLEOTIDE SEQUENCE [LARGE SCALE GENOMIC DNA]</scope>
    <source>
        <strain evidence="1 2">DSM 23814</strain>
    </source>
</reference>